<dbReference type="Gene3D" id="3.10.450.230">
    <property type="entry name" value="VirB8 protein"/>
    <property type="match status" value="1"/>
</dbReference>
<comment type="caution">
    <text evidence="3">The sequence shown here is derived from an EMBL/GenBank/DDBJ whole genome shotgun (WGS) entry which is preliminary data.</text>
</comment>
<dbReference type="EMBL" id="VTUZ01000055">
    <property type="protein sequence ID" value="KAA0998646.1"/>
    <property type="molecule type" value="Genomic_DNA"/>
</dbReference>
<dbReference type="InterPro" id="IPR035658">
    <property type="entry name" value="TrbF"/>
</dbReference>
<gene>
    <name evidence="3" type="ORF">FVF58_43795</name>
</gene>
<accession>A0A5B0G5K4</accession>
<dbReference type="InterPro" id="IPR007430">
    <property type="entry name" value="VirB8"/>
</dbReference>
<evidence type="ECO:0000313" key="4">
    <source>
        <dbReference type="Proteomes" id="UP000325273"/>
    </source>
</evidence>
<dbReference type="CDD" id="cd16425">
    <property type="entry name" value="TrbF"/>
    <property type="match status" value="1"/>
</dbReference>
<dbReference type="AlphaFoldDB" id="A0A5B0G5K4"/>
<feature type="transmembrane region" description="Helical" evidence="1">
    <location>
        <begin position="42"/>
        <end position="59"/>
    </location>
</feature>
<keyword evidence="1" id="KW-1133">Transmembrane helix</keyword>
<keyword evidence="4" id="KW-1185">Reference proteome</keyword>
<keyword evidence="1" id="KW-0472">Membrane</keyword>
<dbReference type="Pfam" id="PF04335">
    <property type="entry name" value="VirB8"/>
    <property type="match status" value="1"/>
</dbReference>
<organism evidence="3 4">
    <name type="scientific">Paraburkholderia panacisoli</name>
    <dbReference type="NCBI Taxonomy" id="2603818"/>
    <lineage>
        <taxon>Bacteria</taxon>
        <taxon>Pseudomonadati</taxon>
        <taxon>Pseudomonadota</taxon>
        <taxon>Betaproteobacteria</taxon>
        <taxon>Burkholderiales</taxon>
        <taxon>Burkholderiaceae</taxon>
        <taxon>Paraburkholderia</taxon>
    </lineage>
</organism>
<dbReference type="GO" id="GO:0016020">
    <property type="term" value="C:membrane"/>
    <property type="evidence" value="ECO:0007669"/>
    <property type="project" value="InterPro"/>
</dbReference>
<evidence type="ECO:0000256" key="1">
    <source>
        <dbReference type="SAM" id="Phobius"/>
    </source>
</evidence>
<dbReference type="Proteomes" id="UP000325273">
    <property type="component" value="Unassembled WGS sequence"/>
</dbReference>
<evidence type="ECO:0000259" key="2">
    <source>
        <dbReference type="Pfam" id="PF04335"/>
    </source>
</evidence>
<feature type="domain" description="Bacterial virulence protein VirB8" evidence="2">
    <location>
        <begin position="24"/>
        <end position="191"/>
    </location>
</feature>
<dbReference type="RefSeq" id="WP_149675834.1">
    <property type="nucleotide sequence ID" value="NZ_VTUZ01000055.1"/>
</dbReference>
<protein>
    <submittedName>
        <fullName evidence="3">Type IV secretion system protein</fullName>
    </submittedName>
</protein>
<keyword evidence="1" id="KW-0812">Transmembrane</keyword>
<reference evidence="3 4" key="1">
    <citation type="submission" date="2019-08" db="EMBL/GenBank/DDBJ databases">
        <title>Paraburkholderia sp. DCY113.</title>
        <authorList>
            <person name="Kang J."/>
        </authorList>
    </citation>
    <scope>NUCLEOTIDE SEQUENCE [LARGE SCALE GENOMIC DNA]</scope>
    <source>
        <strain evidence="3 4">DCY113</strain>
    </source>
</reference>
<sequence>MRIFRNKRRAALSTAPGMYAEEDPAQVIFETSTKLKVENNRWVLMAFACAAIAAGAVWTRQPPPSVTRVVGVSADVSGHPVVTELVAYKPDSQAIRTSMNDMAVRWFTIEPVLTDSLQTSRMSANINSVKAQMIGAATDQFKNWLRDDAPFQAITANPKLIREVNVRNIALLEDQTVLVEFTTTTSQAGATGKVAGGTKRPTLVAELYRPTPEFRERISKRDWSGARAVWRSERTSTFDNEDMTGKTLYEHALFKVSRGEIDPQFINRSMQSFAQYRVMPGADGKL</sequence>
<name>A0A5B0G5K4_9BURK</name>
<proteinExistence type="predicted"/>
<evidence type="ECO:0000313" key="3">
    <source>
        <dbReference type="EMBL" id="KAA0998646.1"/>
    </source>
</evidence>